<dbReference type="Proteomes" id="UP000828251">
    <property type="component" value="Unassembled WGS sequence"/>
</dbReference>
<dbReference type="AlphaFoldDB" id="A0A9D3VIM3"/>
<gene>
    <name evidence="1" type="ORF">J1N35_023721</name>
</gene>
<sequence length="96" mass="11094">MLVQELEVNRSLPTSGSDNLELGIEVLTRVVRKVSEKVFEVSLERNRELIQGRCEDCVKKRYRSSPRLEPRSAKCVRTHLSDKVVLRKVLVVVQVY</sequence>
<evidence type="ECO:0000313" key="1">
    <source>
        <dbReference type="EMBL" id="KAH1083960.1"/>
    </source>
</evidence>
<proteinExistence type="predicted"/>
<reference evidence="1 2" key="1">
    <citation type="journal article" date="2021" name="Plant Biotechnol. J.">
        <title>Multi-omics assisted identification of the key and species-specific regulatory components of drought-tolerant mechanisms in Gossypium stocksii.</title>
        <authorList>
            <person name="Yu D."/>
            <person name="Ke L."/>
            <person name="Zhang D."/>
            <person name="Wu Y."/>
            <person name="Sun Y."/>
            <person name="Mei J."/>
            <person name="Sun J."/>
            <person name="Sun Y."/>
        </authorList>
    </citation>
    <scope>NUCLEOTIDE SEQUENCE [LARGE SCALE GENOMIC DNA]</scope>
    <source>
        <strain evidence="2">cv. E1</strain>
        <tissue evidence="1">Leaf</tissue>
    </source>
</reference>
<organism evidence="1 2">
    <name type="scientific">Gossypium stocksii</name>
    <dbReference type="NCBI Taxonomy" id="47602"/>
    <lineage>
        <taxon>Eukaryota</taxon>
        <taxon>Viridiplantae</taxon>
        <taxon>Streptophyta</taxon>
        <taxon>Embryophyta</taxon>
        <taxon>Tracheophyta</taxon>
        <taxon>Spermatophyta</taxon>
        <taxon>Magnoliopsida</taxon>
        <taxon>eudicotyledons</taxon>
        <taxon>Gunneridae</taxon>
        <taxon>Pentapetalae</taxon>
        <taxon>rosids</taxon>
        <taxon>malvids</taxon>
        <taxon>Malvales</taxon>
        <taxon>Malvaceae</taxon>
        <taxon>Malvoideae</taxon>
        <taxon>Gossypium</taxon>
    </lineage>
</organism>
<comment type="caution">
    <text evidence="1">The sequence shown here is derived from an EMBL/GenBank/DDBJ whole genome shotgun (WGS) entry which is preliminary data.</text>
</comment>
<accession>A0A9D3VIM3</accession>
<keyword evidence="2" id="KW-1185">Reference proteome</keyword>
<protein>
    <submittedName>
        <fullName evidence="1">Uncharacterized protein</fullName>
    </submittedName>
</protein>
<evidence type="ECO:0000313" key="2">
    <source>
        <dbReference type="Proteomes" id="UP000828251"/>
    </source>
</evidence>
<dbReference type="EMBL" id="JAIQCV010000007">
    <property type="protein sequence ID" value="KAH1083960.1"/>
    <property type="molecule type" value="Genomic_DNA"/>
</dbReference>
<name>A0A9D3VIM3_9ROSI</name>